<accession>A0A133QHN1</accession>
<dbReference type="STRING" id="28128.HMPREF3226_00667"/>
<proteinExistence type="predicted"/>
<keyword evidence="3" id="KW-1185">Reference proteome</keyword>
<reference evidence="3" key="1">
    <citation type="submission" date="2016-01" db="EMBL/GenBank/DDBJ databases">
        <authorList>
            <person name="Mitreva M."/>
            <person name="Pepin K.H."/>
            <person name="Mihindukulasuriya K.A."/>
            <person name="Fulton R."/>
            <person name="Fronick C."/>
            <person name="O'Laughlin M."/>
            <person name="Miner T."/>
            <person name="Herter B."/>
            <person name="Rosa B.A."/>
            <person name="Cordes M."/>
            <person name="Tomlinson C."/>
            <person name="Wollam A."/>
            <person name="Palsikar V.B."/>
            <person name="Mardis E.R."/>
            <person name="Wilson R.K."/>
        </authorList>
    </citation>
    <scope>NUCLEOTIDE SEQUENCE [LARGE SCALE GENOMIC DNA]</scope>
    <source>
        <strain evidence="3">MJR7716</strain>
    </source>
</reference>
<evidence type="ECO:0000256" key="1">
    <source>
        <dbReference type="SAM" id="SignalP"/>
    </source>
</evidence>
<organism evidence="2 3">
    <name type="scientific">Prevotella corporis</name>
    <dbReference type="NCBI Taxonomy" id="28128"/>
    <lineage>
        <taxon>Bacteria</taxon>
        <taxon>Pseudomonadati</taxon>
        <taxon>Bacteroidota</taxon>
        <taxon>Bacteroidia</taxon>
        <taxon>Bacteroidales</taxon>
        <taxon>Prevotellaceae</taxon>
        <taxon>Prevotella</taxon>
    </lineage>
</organism>
<dbReference type="EMBL" id="LRQG01000036">
    <property type="protein sequence ID" value="KXA42386.1"/>
    <property type="molecule type" value="Genomic_DNA"/>
</dbReference>
<evidence type="ECO:0000313" key="3">
    <source>
        <dbReference type="Proteomes" id="UP000070533"/>
    </source>
</evidence>
<dbReference type="OrthoDB" id="1073578at2"/>
<protein>
    <submittedName>
        <fullName evidence="2">Uncharacterized protein</fullName>
    </submittedName>
</protein>
<sequence length="128" mass="14743">MKHRWAYIVLFFLLMAFTAIQQADASTANGEDRDLTARWLSFSQSHDTHQATFTDSSQLLRICNSRPERIVSIHPLASGEQTSRHFQSFTFKNAFHNHYPGLQSTPTSAIMSMPSAEYFVFRLRRLLC</sequence>
<dbReference type="AlphaFoldDB" id="A0A133QHN1"/>
<feature type="chain" id="PRO_5007458673" evidence="1">
    <location>
        <begin position="26"/>
        <end position="128"/>
    </location>
</feature>
<keyword evidence="1" id="KW-0732">Signal</keyword>
<dbReference type="Proteomes" id="UP000070533">
    <property type="component" value="Unassembled WGS sequence"/>
</dbReference>
<feature type="signal peptide" evidence="1">
    <location>
        <begin position="1"/>
        <end position="25"/>
    </location>
</feature>
<evidence type="ECO:0000313" key="2">
    <source>
        <dbReference type="EMBL" id="KXA42386.1"/>
    </source>
</evidence>
<gene>
    <name evidence="2" type="ORF">HMPREF3226_00667</name>
</gene>
<comment type="caution">
    <text evidence="2">The sequence shown here is derived from an EMBL/GenBank/DDBJ whole genome shotgun (WGS) entry which is preliminary data.</text>
</comment>
<dbReference type="RefSeq" id="WP_025877052.1">
    <property type="nucleotide sequence ID" value="NZ_BAAAXP010000029.1"/>
</dbReference>
<dbReference type="PATRIC" id="fig|28128.5.peg.675"/>
<name>A0A133QHN1_9BACT</name>